<gene>
    <name evidence="1" type="ORF">EcCFBP13530_06690</name>
</gene>
<comment type="caution">
    <text evidence="1">The sequence shown here is derived from an EMBL/GenBank/DDBJ whole genome shotgun (WGS) entry which is preliminary data.</text>
</comment>
<dbReference type="RefSeq" id="WP_137272210.1">
    <property type="nucleotide sequence ID" value="NZ_QGAL01000002.1"/>
</dbReference>
<dbReference type="GO" id="GO:0006270">
    <property type="term" value="P:DNA replication initiation"/>
    <property type="evidence" value="ECO:0007669"/>
    <property type="project" value="InterPro"/>
</dbReference>
<proteinExistence type="predicted"/>
<dbReference type="InterPro" id="IPR009731">
    <property type="entry name" value="P-like"/>
</dbReference>
<organism evidence="1 2">
    <name type="scientific">Enterobacter cancerogenus</name>
    <dbReference type="NCBI Taxonomy" id="69218"/>
    <lineage>
        <taxon>Bacteria</taxon>
        <taxon>Pseudomonadati</taxon>
        <taxon>Pseudomonadota</taxon>
        <taxon>Gammaproteobacteria</taxon>
        <taxon>Enterobacterales</taxon>
        <taxon>Enterobacteriaceae</taxon>
        <taxon>Enterobacter</taxon>
        <taxon>Enterobacter cloacae complex</taxon>
    </lineage>
</organism>
<accession>A0AB38P5Z4</accession>
<dbReference type="EMBL" id="QGAL01000002">
    <property type="protein sequence ID" value="TKK20233.1"/>
    <property type="molecule type" value="Genomic_DNA"/>
</dbReference>
<dbReference type="Pfam" id="PF06992">
    <property type="entry name" value="Phage_lambda_P"/>
    <property type="match status" value="1"/>
</dbReference>
<reference evidence="1 2" key="1">
    <citation type="journal article" date="2019" name="Sci. Rep.">
        <title>Differences in resource use lead to coexistence of seed-transmitted microbial populations.</title>
        <authorList>
            <person name="Torres-Cortes G."/>
            <person name="Garcia B.J."/>
            <person name="Compant S."/>
            <person name="Rezki S."/>
            <person name="Jones P."/>
            <person name="Preveaux A."/>
            <person name="Briand M."/>
            <person name="Roulet A."/>
            <person name="Bouchez O."/>
            <person name="Jacobson D."/>
            <person name="Barret M."/>
        </authorList>
    </citation>
    <scope>NUCLEOTIDE SEQUENCE [LARGE SCALE GENOMIC DNA]</scope>
    <source>
        <strain evidence="1 2">CFBP13530</strain>
    </source>
</reference>
<dbReference type="Proteomes" id="UP000306327">
    <property type="component" value="Unassembled WGS sequence"/>
</dbReference>
<evidence type="ECO:0000313" key="2">
    <source>
        <dbReference type="Proteomes" id="UP000306327"/>
    </source>
</evidence>
<name>A0AB38P5Z4_9ENTR</name>
<dbReference type="AlphaFoldDB" id="A0AB38P5Z4"/>
<sequence>MKTLSEQMVNYDRENFVRVAHGMPEVQDTQAPQAEQTAEIFNALFSALRAAFPASVHSFNDQDAFNELRRQWLLAFRENGITTLEQVNAGLRVARRQERPFLPSPGQFIAWCSEGRSALGISAAEVMEEYWKWQKLVFRYTSSEQYPWPKPVLYHICLELRHRSTEGQLSRQELEREAVKVLDKWEKRVLAGKPIPPVRRALAAPVTPKGPTPAELLKAKYEHMKAGRRV</sequence>
<evidence type="ECO:0000313" key="1">
    <source>
        <dbReference type="EMBL" id="TKK20233.1"/>
    </source>
</evidence>
<protein>
    <submittedName>
        <fullName evidence="1">Phage replication protein</fullName>
    </submittedName>
</protein>